<keyword evidence="2" id="KW-1185">Reference proteome</keyword>
<sequence length="1003" mass="110222">MSRQQNFPRRIQDSEIMNPQDDEAKQAAELRHKALVLTDYHPRPAFGTQGQTIQIVANFFQVKFDGEGKLIYHYDVDITPILRYKPDADKPDRGPRKLPLTLTKEILDFTARQLGSDFGPCFKAGAFDGRKNFFSPIAMPIDTKTSQVIEVVVVIPDENPRPPRPGQENEPQGRQFKVAIKHVAHIELEAIAKFCRGERQATQTESMMLTAIMATNVLLRQEPSTRYTPVGAAQNRFFTMQETELIGSGGLVGKGFMQQVVTFHLLIADRLTAFARPDRSDPVSVIPVAALVLSGGGGGGGRGGRGGGRGGRGNFGDRGGRGGGRGAFGGGSFGGGGPEMPQELRPFEISKLRKVFATCKFKLNHRPCSKTFTIMSITAKPANEIEFTLAGRDGAPDEKTNIAAYFKKVYGKDLRYPRLPCVMYGKKNYVPLEFVDLEPFNSLPPNKLSPDQTADMIKIAAQRPPDRLARIKDWRSKLAWEQQEKVKAWGLQIRPDLAEVQARVLPTPNVQYAGQGQQGMMRPAFGSWNLKGKKFCQPGAPLTAWSVVSFERNMGPAEMRPFIQFFTRGLAAAGITVATQQPPLIGPVNPALQGNGVNRSVLDTLTQAAKAAWEAGGKKGPPQLIVVLLPGRDAALYEEIKRISACSLHAPVVTQCLQASKVGAQAQKLDQYVASEYLFLSLNVFDEDLTTSYRFLPIDVAMKVCAKLGGVTHSVPMSDLPGMNTRTMLVGADVTHPPSRGDNVVAPSIAATVASRNAENSLYSAMVRLQTGRQEPITDLENMMIGHMKKYGEKTKYLPDSIVFYRDGVSEGQYAAVVQQEVKAIRKACETLKPGYKPKITFIICAKKHNMRFFSATGQNTDRSGNLPAGTVVDRTVCHPFAFDFYLQAQAGLIGTARPTHYVVLVDENNYKPDDLQRLTNGLCYSFARATRSVSIVSVCYYADIICTKSRALVYEEESFSDTQTQSSAGGGRGSVAADDFDALKISKLFEKNPEFERVAWYM</sequence>
<dbReference type="Proteomes" id="UP001227268">
    <property type="component" value="Unassembled WGS sequence"/>
</dbReference>
<reference evidence="1" key="1">
    <citation type="submission" date="2023-04" db="EMBL/GenBank/DDBJ databases">
        <title>Draft Genome sequencing of Naganishia species isolated from polar environments using Oxford Nanopore Technology.</title>
        <authorList>
            <person name="Leo P."/>
            <person name="Venkateswaran K."/>
        </authorList>
    </citation>
    <scope>NUCLEOTIDE SEQUENCE</scope>
    <source>
        <strain evidence="1">MNA-CCFEE 5423</strain>
    </source>
</reference>
<dbReference type="EMBL" id="JASBWT010000008">
    <property type="protein sequence ID" value="KAJ9102416.1"/>
    <property type="molecule type" value="Genomic_DNA"/>
</dbReference>
<gene>
    <name evidence="1" type="ORF">QFC21_002816</name>
</gene>
<organism evidence="1 2">
    <name type="scientific">Naganishia friedmannii</name>
    <dbReference type="NCBI Taxonomy" id="89922"/>
    <lineage>
        <taxon>Eukaryota</taxon>
        <taxon>Fungi</taxon>
        <taxon>Dikarya</taxon>
        <taxon>Basidiomycota</taxon>
        <taxon>Agaricomycotina</taxon>
        <taxon>Tremellomycetes</taxon>
        <taxon>Filobasidiales</taxon>
        <taxon>Filobasidiaceae</taxon>
        <taxon>Naganishia</taxon>
    </lineage>
</organism>
<evidence type="ECO:0000313" key="2">
    <source>
        <dbReference type="Proteomes" id="UP001227268"/>
    </source>
</evidence>
<evidence type="ECO:0000313" key="1">
    <source>
        <dbReference type="EMBL" id="KAJ9102416.1"/>
    </source>
</evidence>
<name>A0ACC2VUX7_9TREE</name>
<proteinExistence type="predicted"/>
<accession>A0ACC2VUX7</accession>
<comment type="caution">
    <text evidence="1">The sequence shown here is derived from an EMBL/GenBank/DDBJ whole genome shotgun (WGS) entry which is preliminary data.</text>
</comment>
<protein>
    <submittedName>
        <fullName evidence="1">Uncharacterized protein</fullName>
    </submittedName>
</protein>